<accession>U6LI87</accession>
<reference evidence="1" key="2">
    <citation type="submission" date="2013-10" db="EMBL/GenBank/DDBJ databases">
        <authorList>
            <person name="Aslett M."/>
        </authorList>
    </citation>
    <scope>NUCLEOTIDE SEQUENCE [LARGE SCALE GENOMIC DNA]</scope>
    <source>
        <strain evidence="1">Houghton</strain>
    </source>
</reference>
<organism evidence="1 2">
    <name type="scientific">Eimeria brunetti</name>
    <dbReference type="NCBI Taxonomy" id="51314"/>
    <lineage>
        <taxon>Eukaryota</taxon>
        <taxon>Sar</taxon>
        <taxon>Alveolata</taxon>
        <taxon>Apicomplexa</taxon>
        <taxon>Conoidasida</taxon>
        <taxon>Coccidia</taxon>
        <taxon>Eucoccidiorida</taxon>
        <taxon>Eimeriorina</taxon>
        <taxon>Eimeriidae</taxon>
        <taxon>Eimeria</taxon>
    </lineage>
</organism>
<dbReference type="VEuPathDB" id="ToxoDB:EBH_0022970"/>
<sequence length="404" mass="44771">MVSKAEAPLNRFLESPQWWPPSDSESLCESSETHTRCTARQAPQERIQQLRCILSEAVFETVGLKTEAEGTLKDHKGDISLPAPLDNGGLYGVPKTKDVPPCFVPFVRFNCNVTLVAQKLFNAAMGVSILCSGTASIGECRESFELQMLKHAKPREHVYVRHVMLTAPEHTYKQQKVASAEPFSYGFLVARLDSLDPQVRDLVVSERMPFGAILDRCGVQRSVETDRQLHVHLRSSFFGVENKQNYFKSPNGTLEAKGNELQDLSLQTSGDCQCKLLPEGSCCTFGRLITVWCDGQPAARVVEILNERFVLRSLLAEEEQKQLGYFAKTADGSSPMHFESRFAFLLGRCLASVALCPVHCKLLPKPHVNTQSLLSVKSQSEGCRLCGSTSCSTDFKSAYTADLQ</sequence>
<gene>
    <name evidence="1" type="ORF">EBH_0022970</name>
</gene>
<keyword evidence="2" id="KW-1185">Reference proteome</keyword>
<proteinExistence type="predicted"/>
<dbReference type="OrthoDB" id="333067at2759"/>
<name>U6LI87_9EIME</name>
<protein>
    <submittedName>
        <fullName evidence="1">Uncharacterized protein</fullName>
    </submittedName>
</protein>
<dbReference type="AlphaFoldDB" id="U6LI87"/>
<evidence type="ECO:0000313" key="1">
    <source>
        <dbReference type="EMBL" id="CDJ48933.1"/>
    </source>
</evidence>
<dbReference type="EMBL" id="HG711375">
    <property type="protein sequence ID" value="CDJ48933.1"/>
    <property type="molecule type" value="Genomic_DNA"/>
</dbReference>
<reference evidence="1" key="1">
    <citation type="submission" date="2013-10" db="EMBL/GenBank/DDBJ databases">
        <title>Genomic analysis of the causative agents of coccidiosis in chickens.</title>
        <authorList>
            <person name="Reid A.J."/>
            <person name="Blake D."/>
            <person name="Billington K."/>
            <person name="Browne H."/>
            <person name="Dunn M."/>
            <person name="Hung S."/>
            <person name="Kawahara F."/>
            <person name="Miranda-Saavedra D."/>
            <person name="Mourier T."/>
            <person name="Nagra H."/>
            <person name="Otto T.D."/>
            <person name="Rawlings N."/>
            <person name="Sanchez A."/>
            <person name="Sanders M."/>
            <person name="Subramaniam C."/>
            <person name="Tay Y."/>
            <person name="Dear P."/>
            <person name="Doerig C."/>
            <person name="Gruber A."/>
            <person name="Parkinson J."/>
            <person name="Shirley M."/>
            <person name="Wan K.L."/>
            <person name="Berriman M."/>
            <person name="Tomley F."/>
            <person name="Pain A."/>
        </authorList>
    </citation>
    <scope>NUCLEOTIDE SEQUENCE [LARGE SCALE GENOMIC DNA]</scope>
    <source>
        <strain evidence="1">Houghton</strain>
    </source>
</reference>
<dbReference type="Proteomes" id="UP000030750">
    <property type="component" value="Unassembled WGS sequence"/>
</dbReference>
<evidence type="ECO:0000313" key="2">
    <source>
        <dbReference type="Proteomes" id="UP000030750"/>
    </source>
</evidence>